<evidence type="ECO:0000256" key="7">
    <source>
        <dbReference type="ARBA" id="ARBA00007667"/>
    </source>
</evidence>
<evidence type="ECO:0000256" key="4">
    <source>
        <dbReference type="ARBA" id="ARBA00004514"/>
    </source>
</evidence>
<keyword evidence="30" id="KW-1185">Reference proteome</keyword>
<dbReference type="SMART" id="SM00798">
    <property type="entry name" value="AICARFT_IMPCHas"/>
    <property type="match status" value="1"/>
</dbReference>
<feature type="domain" description="WH1" evidence="26">
    <location>
        <begin position="613"/>
        <end position="722"/>
    </location>
</feature>
<dbReference type="GO" id="GO:0006189">
    <property type="term" value="P:'de novo' IMP biosynthetic process"/>
    <property type="evidence" value="ECO:0007669"/>
    <property type="project" value="TreeGrafter"/>
</dbReference>
<dbReference type="GO" id="GO:0005856">
    <property type="term" value="C:cytoskeleton"/>
    <property type="evidence" value="ECO:0007669"/>
    <property type="project" value="UniProtKB-SubCell"/>
</dbReference>
<dbReference type="InterPro" id="IPR002695">
    <property type="entry name" value="PurH-like"/>
</dbReference>
<evidence type="ECO:0000256" key="21">
    <source>
        <dbReference type="ARBA" id="ARBA00046691"/>
    </source>
</evidence>
<evidence type="ECO:0000256" key="24">
    <source>
        <dbReference type="SAM" id="MobiDB-lite"/>
    </source>
</evidence>
<dbReference type="InterPro" id="IPR000095">
    <property type="entry name" value="CRIB_dom"/>
</dbReference>
<dbReference type="InterPro" id="IPR011993">
    <property type="entry name" value="PH-like_dom_sf"/>
</dbReference>
<feature type="compositionally biased region" description="Acidic residues" evidence="24">
    <location>
        <begin position="1049"/>
        <end position="1058"/>
    </location>
</feature>
<comment type="similarity">
    <text evidence="7">Belongs to the PurH family.</text>
</comment>
<dbReference type="InterPro" id="IPR000697">
    <property type="entry name" value="WH1/EVH1_dom"/>
</dbReference>
<feature type="compositionally biased region" description="Pro residues" evidence="24">
    <location>
        <begin position="920"/>
        <end position="953"/>
    </location>
</feature>
<evidence type="ECO:0000256" key="19">
    <source>
        <dbReference type="ARBA" id="ARBA00023268"/>
    </source>
</evidence>
<dbReference type="InterPro" id="IPR016193">
    <property type="entry name" value="Cytidine_deaminase-like"/>
</dbReference>
<dbReference type="GO" id="GO:0007015">
    <property type="term" value="P:actin filament organization"/>
    <property type="evidence" value="ECO:0007669"/>
    <property type="project" value="InterPro"/>
</dbReference>
<dbReference type="CDD" id="cd00132">
    <property type="entry name" value="CRIB"/>
    <property type="match status" value="1"/>
</dbReference>
<proteinExistence type="inferred from homology"/>
<evidence type="ECO:0000256" key="1">
    <source>
        <dbReference type="ARBA" id="ARBA00000945"/>
    </source>
</evidence>
<dbReference type="GO" id="GO:0003779">
    <property type="term" value="F:actin binding"/>
    <property type="evidence" value="ECO:0007669"/>
    <property type="project" value="InterPro"/>
</dbReference>
<evidence type="ECO:0000256" key="14">
    <source>
        <dbReference type="ARBA" id="ARBA00022737"/>
    </source>
</evidence>
<feature type="compositionally biased region" description="Basic and acidic residues" evidence="24">
    <location>
        <begin position="962"/>
        <end position="973"/>
    </location>
</feature>
<dbReference type="SUPFAM" id="SSF50729">
    <property type="entry name" value="PH domain-like"/>
    <property type="match status" value="1"/>
</dbReference>
<dbReference type="SUPFAM" id="SSF52335">
    <property type="entry name" value="Methylglyoxal synthase-like"/>
    <property type="match status" value="1"/>
</dbReference>
<dbReference type="Pfam" id="PF02142">
    <property type="entry name" value="MGS"/>
    <property type="match status" value="1"/>
</dbReference>
<dbReference type="Gene3D" id="3.40.140.20">
    <property type="match status" value="2"/>
</dbReference>
<name>A0AAV4U427_CAEEX</name>
<feature type="compositionally biased region" description="Low complexity" evidence="24">
    <location>
        <begin position="865"/>
        <end position="876"/>
    </location>
</feature>
<dbReference type="Gene3D" id="1.10.287.440">
    <property type="match status" value="1"/>
</dbReference>
<dbReference type="PROSITE" id="PS51082">
    <property type="entry name" value="WH2"/>
    <property type="match status" value="2"/>
</dbReference>
<feature type="domain" description="WH2" evidence="27">
    <location>
        <begin position="955"/>
        <end position="972"/>
    </location>
</feature>
<dbReference type="InterPro" id="IPR036914">
    <property type="entry name" value="MGS-like_dom_sf"/>
</dbReference>
<keyword evidence="16" id="KW-0378">Hydrolase</keyword>
<comment type="caution">
    <text evidence="29">The sequence shown here is derived from an EMBL/GenBank/DDBJ whole genome shotgun (WGS) entry which is preliminary data.</text>
</comment>
<dbReference type="InterPro" id="IPR011607">
    <property type="entry name" value="MGS-like_dom"/>
</dbReference>
<dbReference type="InterPro" id="IPR036936">
    <property type="entry name" value="CRIB_dom_sf"/>
</dbReference>
<dbReference type="FunFam" id="2.30.29.30:FF:000130">
    <property type="entry name" value="neural Wiskott-Aldrich syndrome protein"/>
    <property type="match status" value="1"/>
</dbReference>
<dbReference type="PROSITE" id="PS51855">
    <property type="entry name" value="MGS"/>
    <property type="match status" value="1"/>
</dbReference>
<keyword evidence="18" id="KW-0539">Nucleus</keyword>
<dbReference type="NCBIfam" id="NF005492">
    <property type="entry name" value="PRK07106.1"/>
    <property type="match status" value="1"/>
</dbReference>
<evidence type="ECO:0000256" key="17">
    <source>
        <dbReference type="ARBA" id="ARBA00023212"/>
    </source>
</evidence>
<evidence type="ECO:0000256" key="13">
    <source>
        <dbReference type="ARBA" id="ARBA00022679"/>
    </source>
</evidence>
<feature type="region of interest" description="Disordered" evidence="24">
    <location>
        <begin position="1007"/>
        <end position="1026"/>
    </location>
</feature>
<evidence type="ECO:0000313" key="30">
    <source>
        <dbReference type="Proteomes" id="UP001054945"/>
    </source>
</evidence>
<evidence type="ECO:0000256" key="2">
    <source>
        <dbReference type="ARBA" id="ARBA00004123"/>
    </source>
</evidence>
<organism evidence="29 30">
    <name type="scientific">Caerostris extrusa</name>
    <name type="common">Bark spider</name>
    <name type="synonym">Caerostris bankana</name>
    <dbReference type="NCBI Taxonomy" id="172846"/>
    <lineage>
        <taxon>Eukaryota</taxon>
        <taxon>Metazoa</taxon>
        <taxon>Ecdysozoa</taxon>
        <taxon>Arthropoda</taxon>
        <taxon>Chelicerata</taxon>
        <taxon>Arachnida</taxon>
        <taxon>Araneae</taxon>
        <taxon>Araneomorphae</taxon>
        <taxon>Entelegynae</taxon>
        <taxon>Araneoidea</taxon>
        <taxon>Araneidae</taxon>
        <taxon>Caerostris</taxon>
    </lineage>
</organism>
<dbReference type="FunFam" id="3.40.50.1380:FF:000001">
    <property type="entry name" value="Bifunctional purine biosynthesis protein PurH"/>
    <property type="match status" value="1"/>
</dbReference>
<dbReference type="InterPro" id="IPR033927">
    <property type="entry name" value="WASPfam_EVH1"/>
</dbReference>
<keyword evidence="19" id="KW-0511">Multifunctional enzyme</keyword>
<evidence type="ECO:0000256" key="5">
    <source>
        <dbReference type="ARBA" id="ARBA00004844"/>
    </source>
</evidence>
<keyword evidence="17" id="KW-0206">Cytoskeleton</keyword>
<comment type="pathway">
    <text evidence="5">Purine metabolism; IMP biosynthesis via de novo pathway; IMP from 5-formamido-1-(5-phospho-D-ribosyl)imidazole-4-carboxamide: step 1/1.</text>
</comment>
<dbReference type="Pfam" id="PF00786">
    <property type="entry name" value="PBD"/>
    <property type="match status" value="1"/>
</dbReference>
<keyword evidence="15" id="KW-0658">Purine biosynthesis</keyword>
<keyword evidence="14" id="KW-0677">Repeat</keyword>
<feature type="domain" description="MGS-like" evidence="28">
    <location>
        <begin position="1"/>
        <end position="147"/>
    </location>
</feature>
<dbReference type="SMART" id="SM00461">
    <property type="entry name" value="WH1"/>
    <property type="match status" value="1"/>
</dbReference>
<dbReference type="InterPro" id="IPR024050">
    <property type="entry name" value="AICAR_Tfase_insert_dom_sf"/>
</dbReference>
<dbReference type="Gene3D" id="3.90.810.10">
    <property type="entry name" value="CRIB domain"/>
    <property type="match status" value="2"/>
</dbReference>
<keyword evidence="13" id="KW-0808">Transferase</keyword>
<dbReference type="AlphaFoldDB" id="A0AAV4U427"/>
<dbReference type="Pfam" id="PF00568">
    <property type="entry name" value="WH1"/>
    <property type="match status" value="1"/>
</dbReference>
<dbReference type="PANTHER" id="PTHR11692">
    <property type="entry name" value="BIFUNCTIONAL PURINE BIOSYNTHESIS PROTEIN PURH"/>
    <property type="match status" value="1"/>
</dbReference>
<evidence type="ECO:0000259" key="26">
    <source>
        <dbReference type="PROSITE" id="PS50229"/>
    </source>
</evidence>
<dbReference type="Gene3D" id="2.30.29.30">
    <property type="entry name" value="Pleckstrin-homology domain (PH domain)/Phosphotyrosine-binding domain (PTB)"/>
    <property type="match status" value="1"/>
</dbReference>
<dbReference type="PROSITE" id="PS50229">
    <property type="entry name" value="WH1"/>
    <property type="match status" value="1"/>
</dbReference>
<feature type="region of interest" description="Disordered" evidence="24">
    <location>
        <begin position="1035"/>
        <end position="1058"/>
    </location>
</feature>
<dbReference type="EMBL" id="BPLR01012248">
    <property type="protein sequence ID" value="GIY52509.1"/>
    <property type="molecule type" value="Genomic_DNA"/>
</dbReference>
<dbReference type="SUPFAM" id="SSF47912">
    <property type="entry name" value="Wiscott-Aldrich syndrome protein, WASP, C-terminal domain"/>
    <property type="match status" value="1"/>
</dbReference>
<feature type="region of interest" description="Disordered" evidence="24">
    <location>
        <begin position="847"/>
        <end position="994"/>
    </location>
</feature>
<evidence type="ECO:0000256" key="15">
    <source>
        <dbReference type="ARBA" id="ARBA00022755"/>
    </source>
</evidence>
<evidence type="ECO:0000256" key="12">
    <source>
        <dbReference type="ARBA" id="ARBA00022553"/>
    </source>
</evidence>
<evidence type="ECO:0000259" key="28">
    <source>
        <dbReference type="PROSITE" id="PS51855"/>
    </source>
</evidence>
<gene>
    <name evidence="29" type="primary">ATIC</name>
    <name evidence="29" type="ORF">CEXT_714731</name>
</gene>
<feature type="domain" description="CRIB" evidence="25">
    <location>
        <begin position="779"/>
        <end position="792"/>
    </location>
</feature>
<evidence type="ECO:0000256" key="3">
    <source>
        <dbReference type="ARBA" id="ARBA00004245"/>
    </source>
</evidence>
<dbReference type="GO" id="GO:0005829">
    <property type="term" value="C:cytosol"/>
    <property type="evidence" value="ECO:0007669"/>
    <property type="project" value="UniProtKB-SubCell"/>
</dbReference>
<reference evidence="29 30" key="1">
    <citation type="submission" date="2021-06" db="EMBL/GenBank/DDBJ databases">
        <title>Caerostris extrusa draft genome.</title>
        <authorList>
            <person name="Kono N."/>
            <person name="Arakawa K."/>
        </authorList>
    </citation>
    <scope>NUCLEOTIDE SEQUENCE [LARGE SCALE GENOMIC DNA]</scope>
</reference>
<dbReference type="InterPro" id="IPR011026">
    <property type="entry name" value="WAS_C"/>
</dbReference>
<dbReference type="FunFam" id="3.40.140.20:FF:000003">
    <property type="entry name" value="Bifunctional purine biosynthesis protein"/>
    <property type="match status" value="1"/>
</dbReference>
<dbReference type="Pfam" id="PF02205">
    <property type="entry name" value="WH2"/>
    <property type="match status" value="1"/>
</dbReference>
<dbReference type="EC" id="3.5.4.10" evidence="9"/>
<evidence type="ECO:0000256" key="11">
    <source>
        <dbReference type="ARBA" id="ARBA00022490"/>
    </source>
</evidence>
<dbReference type="EC" id="2.1.2.3" evidence="8"/>
<dbReference type="CDD" id="cd01421">
    <property type="entry name" value="IMPCH"/>
    <property type="match status" value="1"/>
</dbReference>
<evidence type="ECO:0000256" key="20">
    <source>
        <dbReference type="ARBA" id="ARBA00032307"/>
    </source>
</evidence>
<dbReference type="SUPFAM" id="SSF53927">
    <property type="entry name" value="Cytidine deaminase-like"/>
    <property type="match status" value="1"/>
</dbReference>
<dbReference type="InterPro" id="IPR024051">
    <property type="entry name" value="AICAR_Tfase_dup_dom_sf"/>
</dbReference>
<dbReference type="SMART" id="SM00851">
    <property type="entry name" value="MGS"/>
    <property type="match status" value="1"/>
</dbReference>
<comment type="pathway">
    <text evidence="6">Purine metabolism; IMP biosynthesis via de novo pathway; 5-formamido-1-(5-phospho-D-ribosyl)imidazole-4-carboxamide from 5-amino-1-(5-phospho-D-ribosyl)imidazole-4-carboxamide (10-formyl THF route): step 1/1.</text>
</comment>
<dbReference type="CDD" id="cd01205">
    <property type="entry name" value="EVH1_WASP-like"/>
    <property type="match status" value="1"/>
</dbReference>
<keyword evidence="12" id="KW-0597">Phosphoprotein</keyword>
<evidence type="ECO:0000256" key="9">
    <source>
        <dbReference type="ARBA" id="ARBA00012712"/>
    </source>
</evidence>
<evidence type="ECO:0000259" key="25">
    <source>
        <dbReference type="PROSITE" id="PS50108"/>
    </source>
</evidence>
<comment type="catalytic activity">
    <reaction evidence="22">
        <text>(6R)-10-formyltetrahydrofolate + 5-amino-1-(5-phospho-beta-D-ribosyl)imidazole-4-carboxamide = 5-formamido-1-(5-phospho-D-ribosyl)imidazole-4-carboxamide + (6S)-5,6,7,8-tetrahydrofolate</text>
        <dbReference type="Rhea" id="RHEA:22192"/>
        <dbReference type="ChEBI" id="CHEBI:57453"/>
        <dbReference type="ChEBI" id="CHEBI:58467"/>
        <dbReference type="ChEBI" id="CHEBI:58475"/>
        <dbReference type="ChEBI" id="CHEBI:195366"/>
        <dbReference type="EC" id="2.1.2.3"/>
    </reaction>
    <physiologicalReaction direction="left-to-right" evidence="22">
        <dbReference type="Rhea" id="RHEA:22193"/>
    </physiologicalReaction>
</comment>
<dbReference type="GO" id="GO:0003937">
    <property type="term" value="F:IMP cyclohydrolase activity"/>
    <property type="evidence" value="ECO:0007669"/>
    <property type="project" value="UniProtKB-EC"/>
</dbReference>
<dbReference type="FunFam" id="3.90.810.10:FF:000003">
    <property type="entry name" value="Neural Wiskott-Aldrich syndrome protein-like"/>
    <property type="match status" value="1"/>
</dbReference>
<evidence type="ECO:0000256" key="6">
    <source>
        <dbReference type="ARBA" id="ARBA00004954"/>
    </source>
</evidence>
<dbReference type="GO" id="GO:0005634">
    <property type="term" value="C:nucleus"/>
    <property type="evidence" value="ECO:0007669"/>
    <property type="project" value="UniProtKB-SubCell"/>
</dbReference>
<dbReference type="Pfam" id="PF01808">
    <property type="entry name" value="AICARFT_IMPCHas"/>
    <property type="match status" value="1"/>
</dbReference>
<evidence type="ECO:0000256" key="10">
    <source>
        <dbReference type="ARBA" id="ARBA00017905"/>
    </source>
</evidence>
<dbReference type="PANTHER" id="PTHR11692:SF0">
    <property type="entry name" value="BIFUNCTIONAL PURINE BIOSYNTHESIS PROTEIN ATIC"/>
    <property type="match status" value="1"/>
</dbReference>
<dbReference type="GO" id="GO:0004643">
    <property type="term" value="F:phosphoribosylaminoimidazolecarboxamide formyltransferase activity"/>
    <property type="evidence" value="ECO:0007669"/>
    <property type="project" value="UniProtKB-EC"/>
</dbReference>
<dbReference type="Proteomes" id="UP001054945">
    <property type="component" value="Unassembled WGS sequence"/>
</dbReference>
<sequence length="1058" mass="115716">MASSNHIAILSVSDKTGLLPFAKKLASVGFDLVASGGTAKALRDAGLKIRDVSDLTGAPEMLGGRVKTLHPAVHAGILSTKSAQDIGDMKKRGYDFVSIVVCNLYPFVQTISKPNVTVADAVENIDIGGVTLLRAAAKNHDRVLIICDPSDYTLVTDVLDENGNKNSFDVLLNEESLGLRRKLALKAFNHTAEYDTAISNYFRNEFSQGISQMPLRYGMNPHQKPAQIYTSGDKLPFKVINGSPGFINFCDALNAWQLVTELKDGLGLPAAASFKHVSPAGAAVAVPLSYEEAKVCMVDDLYENLTPLATAYARARGADRMSSFGDLIALSDTCDAITAKIVSREVSDGIIAPGYEPAALEILKKKKNGGYCVLQMDPAYKPSDLEMRTLFGLTLSQKRNDAVIDKNTFSNVISKNKTVSADGIRDLIVATIAVKYTQSNSVCYAKNGQVIELGLVSNLVFTAPDWLVIKQIFGKWLRHHPKVLGMEFQKGVKRAEISNVIDVFVGGTIGKDMPVEQYQNSLVNPPTPLTEDEKTEWIKKLSGVVLSSDAFFPFRDNIDRAANFESDLPKRRKFYISLKELMKPKMTSESKKIQNVPSSLLNQEENQKVFSALGKPCTTLATTVVQLYLTEEPYHSSWNKKYCGVICFVKDCDRRSYFIKLFDMDKCAWVWEQELYNPFVYKQSCTFFHVFEADTSMAGLNFADIEEADNFKAAVQKQLQLRDERKKKQRRRVQATVQPSNIGIMPAKAKSISSMSLSNGKELKSEKKKKKKKITKEDIGIPTDFTHLQHVGFDHEKGFSINNLDKELQGFFNLAGVSEQDLNDCETRNFIYDFINNHGGVEKAKEEIALKSPPPVPVRDIPQTPRSAARGTARSAAPPPPPPPPSLPPVSQPPPKVNDAPPPPPPPPPPMPSLGSSAAPPLPPPPPPPPSMPLGKPLPSPGRQNNPPPPPPVDNRSALLEQIKRGKELHHVEINGNEGGDHTAPAGNDPRNALLSQIRQGTVLKAVSKDSRPAPASTPQKDGLAGALARALLERSKAIQNTDESGSSSDDDDGDEWD</sequence>
<evidence type="ECO:0000256" key="22">
    <source>
        <dbReference type="ARBA" id="ARBA00047515"/>
    </source>
</evidence>
<evidence type="ECO:0000256" key="18">
    <source>
        <dbReference type="ARBA" id="ARBA00023242"/>
    </source>
</evidence>
<feature type="compositionally biased region" description="Pro residues" evidence="24">
    <location>
        <begin position="877"/>
        <end position="912"/>
    </location>
</feature>
<dbReference type="Gene3D" id="3.40.50.1380">
    <property type="entry name" value="Methylglyoxal synthase-like domain"/>
    <property type="match status" value="1"/>
</dbReference>
<dbReference type="InterPro" id="IPR003124">
    <property type="entry name" value="WH2_dom"/>
</dbReference>
<evidence type="ECO:0000256" key="16">
    <source>
        <dbReference type="ARBA" id="ARBA00022801"/>
    </source>
</evidence>
<dbReference type="PROSITE" id="PS50108">
    <property type="entry name" value="CRIB"/>
    <property type="match status" value="1"/>
</dbReference>
<comment type="subcellular location">
    <subcellularLocation>
        <location evidence="3">Cytoplasm</location>
        <location evidence="3">Cytoskeleton</location>
    </subcellularLocation>
    <subcellularLocation>
        <location evidence="4">Cytoplasm</location>
        <location evidence="4">Cytosol</location>
    </subcellularLocation>
    <subcellularLocation>
        <location evidence="2">Nucleus</location>
    </subcellularLocation>
</comment>
<comment type="catalytic activity">
    <reaction evidence="1">
        <text>10-formyldihydrofolate + 5-amino-1-(5-phospho-beta-D-ribosyl)imidazole-4-carboxamide = 5-formamido-1-(5-phospho-D-ribosyl)imidazole-4-carboxamide + 7,8-dihydrofolate</text>
        <dbReference type="Rhea" id="RHEA:59144"/>
        <dbReference type="ChEBI" id="CHEBI:57451"/>
        <dbReference type="ChEBI" id="CHEBI:57452"/>
        <dbReference type="ChEBI" id="CHEBI:58467"/>
        <dbReference type="ChEBI" id="CHEBI:58475"/>
    </reaction>
    <physiologicalReaction direction="left-to-right" evidence="1">
        <dbReference type="Rhea" id="RHEA:59145"/>
    </physiologicalReaction>
</comment>
<protein>
    <recommendedName>
        <fullName evidence="10">Bifunctional purine biosynthesis protein ATIC</fullName>
        <ecNumber evidence="8">2.1.2.3</ecNumber>
        <ecNumber evidence="9">3.5.4.10</ecNumber>
    </recommendedName>
    <alternativeName>
        <fullName evidence="20">AICAR transformylase/inosine monophosphate cyclohydrolase</fullName>
    </alternativeName>
</protein>
<evidence type="ECO:0000313" key="29">
    <source>
        <dbReference type="EMBL" id="GIY52509.1"/>
    </source>
</evidence>
<comment type="catalytic activity">
    <reaction evidence="23">
        <text>IMP + H2O = 5-formamido-1-(5-phospho-D-ribosyl)imidazole-4-carboxamide</text>
        <dbReference type="Rhea" id="RHEA:18445"/>
        <dbReference type="ChEBI" id="CHEBI:15377"/>
        <dbReference type="ChEBI" id="CHEBI:58053"/>
        <dbReference type="ChEBI" id="CHEBI:58467"/>
        <dbReference type="EC" id="3.5.4.10"/>
    </reaction>
    <physiologicalReaction direction="right-to-left" evidence="23">
        <dbReference type="Rhea" id="RHEA:18447"/>
    </physiologicalReaction>
</comment>
<evidence type="ECO:0000256" key="8">
    <source>
        <dbReference type="ARBA" id="ARBA00012253"/>
    </source>
</evidence>
<evidence type="ECO:0000256" key="23">
    <source>
        <dbReference type="ARBA" id="ARBA00048341"/>
    </source>
</evidence>
<feature type="domain" description="WH2" evidence="27">
    <location>
        <begin position="990"/>
        <end position="1007"/>
    </location>
</feature>
<accession>A0AAV4U427</accession>
<evidence type="ECO:0000259" key="27">
    <source>
        <dbReference type="PROSITE" id="PS51082"/>
    </source>
</evidence>
<keyword evidence="11" id="KW-0963">Cytoplasm</keyword>
<dbReference type="SMART" id="SM00246">
    <property type="entry name" value="WH2"/>
    <property type="match status" value="2"/>
</dbReference>
<comment type="subunit">
    <text evidence="21">Homodimer. Associates with internalized INSR complexes on Golgi/endosomal membranes. Interacts with INSR; ATIC together with PRKAA2/AMPK2 and HACD3/PTPLAD1 is proposed to be part of a signaling network regulating INSR autophosphorylation and endocytosis.</text>
</comment>